<dbReference type="Gene3D" id="3.90.1150.200">
    <property type="match status" value="1"/>
</dbReference>
<reference evidence="3" key="1">
    <citation type="submission" date="2018-09" db="EMBL/GenBank/DDBJ databases">
        <title>Genome sequencing of strain 2DFWR-13.</title>
        <authorList>
            <person name="Heo J."/>
            <person name="Kim S.-J."/>
            <person name="Kwon S.-W."/>
        </authorList>
    </citation>
    <scope>NUCLEOTIDE SEQUENCE [LARGE SCALE GENOMIC DNA]</scope>
    <source>
        <strain evidence="3">2DFWR-13</strain>
    </source>
</reference>
<evidence type="ECO:0000313" key="2">
    <source>
        <dbReference type="EMBL" id="AYF99538.1"/>
    </source>
</evidence>
<dbReference type="KEGG" id="lyd:D7I47_09870"/>
<dbReference type="EMBL" id="CP032630">
    <property type="protein sequence ID" value="AYF99538.1"/>
    <property type="molecule type" value="Genomic_DNA"/>
</dbReference>
<dbReference type="AlphaFoldDB" id="A0A387BCY6"/>
<organism evidence="2 3">
    <name type="scientific">Protaetiibacter intestinalis</name>
    <dbReference type="NCBI Taxonomy" id="2419774"/>
    <lineage>
        <taxon>Bacteria</taxon>
        <taxon>Bacillati</taxon>
        <taxon>Actinomycetota</taxon>
        <taxon>Actinomycetes</taxon>
        <taxon>Micrococcales</taxon>
        <taxon>Microbacteriaceae</taxon>
        <taxon>Protaetiibacter</taxon>
    </lineage>
</organism>
<feature type="domain" description="YdhG-like" evidence="1">
    <location>
        <begin position="16"/>
        <end position="107"/>
    </location>
</feature>
<evidence type="ECO:0000313" key="3">
    <source>
        <dbReference type="Proteomes" id="UP000278886"/>
    </source>
</evidence>
<keyword evidence="3" id="KW-1185">Reference proteome</keyword>
<gene>
    <name evidence="2" type="ORF">D7I47_09870</name>
</gene>
<name>A0A387BCY6_9MICO</name>
<dbReference type="SUPFAM" id="SSF159888">
    <property type="entry name" value="YdhG-like"/>
    <property type="match status" value="1"/>
</dbReference>
<dbReference type="RefSeq" id="WP_120763906.1">
    <property type="nucleotide sequence ID" value="NZ_CP032630.1"/>
</dbReference>
<evidence type="ECO:0000259" key="1">
    <source>
        <dbReference type="Pfam" id="PF08818"/>
    </source>
</evidence>
<dbReference type="InterPro" id="IPR014922">
    <property type="entry name" value="YdhG-like"/>
</dbReference>
<dbReference type="Pfam" id="PF08818">
    <property type="entry name" value="DUF1801"/>
    <property type="match status" value="1"/>
</dbReference>
<protein>
    <submittedName>
        <fullName evidence="2">DUF1801 domain-containing protein</fullName>
    </submittedName>
</protein>
<dbReference type="Proteomes" id="UP000278886">
    <property type="component" value="Chromosome"/>
</dbReference>
<accession>A0A387BCY6</accession>
<proteinExistence type="predicted"/>
<sequence>MGTVDDYLADLDEPARATVAHLYEVARQTVPEAEQGTGYGMAALVYRGKPLLSVMRAKAHVGIYPFSPAAIEAIAGLLDGVDHAKGTIRVPIDAPLPDATLGALVAARRDQIDA</sequence>
<dbReference type="OrthoDB" id="3236524at2"/>